<evidence type="ECO:0000313" key="4">
    <source>
        <dbReference type="EMBL" id="WVN86260.1"/>
    </source>
</evidence>
<keyword evidence="5" id="KW-1185">Reference proteome</keyword>
<protein>
    <submittedName>
        <fullName evidence="4">Uncharacterized protein</fullName>
    </submittedName>
</protein>
<comment type="subcellular location">
    <subcellularLocation>
        <location evidence="1">Nucleus</location>
    </subcellularLocation>
</comment>
<organism evidence="4 5">
    <name type="scientific">Cryptococcus depauperatus CBS 7841</name>
    <dbReference type="NCBI Taxonomy" id="1295531"/>
    <lineage>
        <taxon>Eukaryota</taxon>
        <taxon>Fungi</taxon>
        <taxon>Dikarya</taxon>
        <taxon>Basidiomycota</taxon>
        <taxon>Agaricomycotina</taxon>
        <taxon>Tremellomycetes</taxon>
        <taxon>Tremellales</taxon>
        <taxon>Cryptococcaceae</taxon>
        <taxon>Cryptococcus</taxon>
    </lineage>
</organism>
<reference evidence="4" key="1">
    <citation type="submission" date="2016-06" db="EMBL/GenBank/DDBJ databases">
        <authorList>
            <person name="Cuomo C."/>
            <person name="Litvintseva A."/>
            <person name="Heitman J."/>
            <person name="Chen Y."/>
            <person name="Sun S."/>
            <person name="Springer D."/>
            <person name="Dromer F."/>
            <person name="Young S."/>
            <person name="Zeng Q."/>
            <person name="Chapman S."/>
            <person name="Gujja S."/>
            <person name="Saif S."/>
            <person name="Birren B."/>
        </authorList>
    </citation>
    <scope>NUCLEOTIDE SEQUENCE</scope>
    <source>
        <strain evidence="4">CBS 7841</strain>
    </source>
</reference>
<dbReference type="RefSeq" id="XP_066066960.1">
    <property type="nucleotide sequence ID" value="XM_066210863.1"/>
</dbReference>
<dbReference type="AlphaFoldDB" id="A0AAJ8LY01"/>
<dbReference type="KEGG" id="cdep:91085635"/>
<proteinExistence type="predicted"/>
<feature type="region of interest" description="Disordered" evidence="3">
    <location>
        <begin position="1"/>
        <end position="36"/>
    </location>
</feature>
<name>A0AAJ8LY01_9TREE</name>
<dbReference type="InterPro" id="IPR014612">
    <property type="entry name" value="Pop7/Rpp20"/>
</dbReference>
<feature type="compositionally biased region" description="Basic residues" evidence="3">
    <location>
        <begin position="159"/>
        <end position="179"/>
    </location>
</feature>
<reference evidence="4" key="3">
    <citation type="submission" date="2024-01" db="EMBL/GenBank/DDBJ databases">
        <authorList>
            <person name="Coelho M.A."/>
            <person name="David-Palma M."/>
            <person name="Shea T."/>
            <person name="Sun S."/>
            <person name="Cuomo C.A."/>
            <person name="Heitman J."/>
        </authorList>
    </citation>
    <scope>NUCLEOTIDE SEQUENCE</scope>
    <source>
        <strain evidence="4">CBS 7841</strain>
    </source>
</reference>
<gene>
    <name evidence="4" type="ORF">L203_101422</name>
</gene>
<dbReference type="PANTHER" id="PTHR15314">
    <property type="entry name" value="RIBONUCLEASE P PROTEIN SUBUNIT P20"/>
    <property type="match status" value="1"/>
</dbReference>
<dbReference type="EMBL" id="CP143785">
    <property type="protein sequence ID" value="WVN86260.1"/>
    <property type="molecule type" value="Genomic_DNA"/>
</dbReference>
<keyword evidence="2" id="KW-0539">Nucleus</keyword>
<dbReference type="GO" id="GO:0005655">
    <property type="term" value="C:nucleolar ribonuclease P complex"/>
    <property type="evidence" value="ECO:0007669"/>
    <property type="project" value="InterPro"/>
</dbReference>
<feature type="region of interest" description="Disordered" evidence="3">
    <location>
        <begin position="154"/>
        <end position="202"/>
    </location>
</feature>
<evidence type="ECO:0000313" key="5">
    <source>
        <dbReference type="Proteomes" id="UP000094043"/>
    </source>
</evidence>
<dbReference type="Proteomes" id="UP000094043">
    <property type="component" value="Chromosome 2"/>
</dbReference>
<dbReference type="GO" id="GO:0001682">
    <property type="term" value="P:tRNA 5'-leader removal"/>
    <property type="evidence" value="ECO:0007669"/>
    <property type="project" value="InterPro"/>
</dbReference>
<evidence type="ECO:0000256" key="1">
    <source>
        <dbReference type="ARBA" id="ARBA00004123"/>
    </source>
</evidence>
<dbReference type="PANTHER" id="PTHR15314:SF1">
    <property type="entry name" value="RIBONUCLEASE P PROTEIN SUBUNIT P20"/>
    <property type="match status" value="1"/>
</dbReference>
<reference evidence="4" key="2">
    <citation type="journal article" date="2022" name="Elife">
        <title>Obligate sexual reproduction of a homothallic fungus closely related to the Cryptococcus pathogenic species complex.</title>
        <authorList>
            <person name="Passer A.R."/>
            <person name="Clancey S.A."/>
            <person name="Shea T."/>
            <person name="David-Palma M."/>
            <person name="Averette A.F."/>
            <person name="Boekhout T."/>
            <person name="Porcel B.M."/>
            <person name="Nowrousian M."/>
            <person name="Cuomo C.A."/>
            <person name="Sun S."/>
            <person name="Heitman J."/>
            <person name="Coelho M.A."/>
        </authorList>
    </citation>
    <scope>NUCLEOTIDE SEQUENCE</scope>
    <source>
        <strain evidence="4">CBS 7841</strain>
    </source>
</reference>
<sequence>MTVKRLKIPPPLPSKASANGSGHPASKTVPLKPMQGVSKVRGDGGKSGYGRHVVFVTRRTGLGTLMGRCKSLIVDEGYTFLKFYAVGAAIPQAILLLYALLDLLPYPKGDNGMWYEIKTGSVECVDQVDKRKGDDEEDGLAWLKDVGVVEEHEPEHISRIKSKKRNRPSKRARAAKGKRLRLEEEEEQVERPEGNEEDFLNA</sequence>
<dbReference type="GeneID" id="91085635"/>
<evidence type="ECO:0000256" key="3">
    <source>
        <dbReference type="SAM" id="MobiDB-lite"/>
    </source>
</evidence>
<evidence type="ECO:0000256" key="2">
    <source>
        <dbReference type="ARBA" id="ARBA00023242"/>
    </source>
</evidence>
<accession>A0AAJ8LY01</accession>
<dbReference type="GO" id="GO:0000172">
    <property type="term" value="C:ribonuclease MRP complex"/>
    <property type="evidence" value="ECO:0007669"/>
    <property type="project" value="InterPro"/>
</dbReference>